<dbReference type="Gene3D" id="3.80.10.10">
    <property type="entry name" value="Ribonuclease Inhibitor"/>
    <property type="match status" value="1"/>
</dbReference>
<keyword evidence="2" id="KW-1185">Reference proteome</keyword>
<dbReference type="GeneID" id="18922746"/>
<dbReference type="AlphaFoldDB" id="F4RJP0"/>
<dbReference type="RefSeq" id="XP_007409249.1">
    <property type="nucleotide sequence ID" value="XM_007409187.1"/>
</dbReference>
<evidence type="ECO:0000313" key="2">
    <source>
        <dbReference type="Proteomes" id="UP000001072"/>
    </source>
</evidence>
<evidence type="ECO:0008006" key="3">
    <source>
        <dbReference type="Google" id="ProtNLM"/>
    </source>
</evidence>
<organism evidence="2">
    <name type="scientific">Melampsora larici-populina (strain 98AG31 / pathotype 3-4-7)</name>
    <name type="common">Poplar leaf rust fungus</name>
    <dbReference type="NCBI Taxonomy" id="747676"/>
    <lineage>
        <taxon>Eukaryota</taxon>
        <taxon>Fungi</taxon>
        <taxon>Dikarya</taxon>
        <taxon>Basidiomycota</taxon>
        <taxon>Pucciniomycotina</taxon>
        <taxon>Pucciniomycetes</taxon>
        <taxon>Pucciniales</taxon>
        <taxon>Melampsoraceae</taxon>
        <taxon>Melampsora</taxon>
    </lineage>
</organism>
<proteinExistence type="predicted"/>
<dbReference type="VEuPathDB" id="FungiDB:MELLADRAFT_105893"/>
<dbReference type="KEGG" id="mlr:MELLADRAFT_105893"/>
<evidence type="ECO:0000313" key="1">
    <source>
        <dbReference type="EMBL" id="EGG07342.1"/>
    </source>
</evidence>
<dbReference type="InParanoid" id="F4RJP0"/>
<dbReference type="InterPro" id="IPR032675">
    <property type="entry name" value="LRR_dom_sf"/>
</dbReference>
<sequence length="329" mass="37438">MGGYNLGRVKEILLKQVAANNWNLTLRKLCGLSAENLLNVLSQCTGLTTLQLHCPSYPYGHGSTGVRNLGCNLNKLFSELGQLQHLKIRGAPDTETAIECFIEPIRHLPLLESLELAFIRHSDLARPKFSVILSNLMNLKKLVFYKVTLKEWEWGRQGPLHLVDLSIINCDMFSLSDAPTLISNWAPHLTHLELRIRECDEYQDNLADFDPNQIQFCLPALRHLKLWPLSECCYIPCFINCKNLQHLTYFHHWPYHGDLLDTLLEFSDFITTNVFHKLKAIVVSTVKVTGPTAMASTLSPLASFCKSQGIEFNIDQDYVDAEYTMVFES</sequence>
<name>F4RJP0_MELLP</name>
<dbReference type="EMBL" id="GL883104">
    <property type="protein sequence ID" value="EGG07342.1"/>
    <property type="molecule type" value="Genomic_DNA"/>
</dbReference>
<dbReference type="HOGENOM" id="CLU_058082_0_0_1"/>
<gene>
    <name evidence="1" type="ORF">MELLADRAFT_105893</name>
</gene>
<accession>F4RJP0</accession>
<dbReference type="Proteomes" id="UP000001072">
    <property type="component" value="Unassembled WGS sequence"/>
</dbReference>
<protein>
    <recommendedName>
        <fullName evidence="3">F-box domain-containing protein</fullName>
    </recommendedName>
</protein>
<reference evidence="2" key="1">
    <citation type="journal article" date="2011" name="Proc. Natl. Acad. Sci. U.S.A.">
        <title>Obligate biotrophy features unraveled by the genomic analysis of rust fungi.</title>
        <authorList>
            <person name="Duplessis S."/>
            <person name="Cuomo C.A."/>
            <person name="Lin Y.-C."/>
            <person name="Aerts A."/>
            <person name="Tisserant E."/>
            <person name="Veneault-Fourrey C."/>
            <person name="Joly D.L."/>
            <person name="Hacquard S."/>
            <person name="Amselem J."/>
            <person name="Cantarel B.L."/>
            <person name="Chiu R."/>
            <person name="Coutinho P.M."/>
            <person name="Feau N."/>
            <person name="Field M."/>
            <person name="Frey P."/>
            <person name="Gelhaye E."/>
            <person name="Goldberg J."/>
            <person name="Grabherr M.G."/>
            <person name="Kodira C.D."/>
            <person name="Kohler A."/>
            <person name="Kuees U."/>
            <person name="Lindquist E.A."/>
            <person name="Lucas S.M."/>
            <person name="Mago R."/>
            <person name="Mauceli E."/>
            <person name="Morin E."/>
            <person name="Murat C."/>
            <person name="Pangilinan J.L."/>
            <person name="Park R."/>
            <person name="Pearson M."/>
            <person name="Quesneville H."/>
            <person name="Rouhier N."/>
            <person name="Sakthikumar S."/>
            <person name="Salamov A.A."/>
            <person name="Schmutz J."/>
            <person name="Selles B."/>
            <person name="Shapiro H."/>
            <person name="Tanguay P."/>
            <person name="Tuskan G.A."/>
            <person name="Henrissat B."/>
            <person name="Van de Peer Y."/>
            <person name="Rouze P."/>
            <person name="Ellis J.G."/>
            <person name="Dodds P.N."/>
            <person name="Schein J.E."/>
            <person name="Zhong S."/>
            <person name="Hamelin R.C."/>
            <person name="Grigoriev I.V."/>
            <person name="Szabo L.J."/>
            <person name="Martin F."/>
        </authorList>
    </citation>
    <scope>NUCLEOTIDE SEQUENCE [LARGE SCALE GENOMIC DNA]</scope>
    <source>
        <strain evidence="2">98AG31 / pathotype 3-4-7</strain>
    </source>
</reference>
<dbReference type="SUPFAM" id="SSF52047">
    <property type="entry name" value="RNI-like"/>
    <property type="match status" value="1"/>
</dbReference>